<dbReference type="RefSeq" id="WP_423177347.1">
    <property type="nucleotide sequence ID" value="NZ_JAIWIW010000004.1"/>
</dbReference>
<feature type="chain" id="PRO_5003196593" evidence="1">
    <location>
        <begin position="23"/>
        <end position="351"/>
    </location>
</feature>
<reference evidence="2" key="1">
    <citation type="submission" date="2010-07" db="EMBL/GenBank/DDBJ databases">
        <title>Gene structure and function analysis of the virulence-related plasmid pVH1 from Vibrio harveyi VIB645.</title>
        <authorList>
            <person name="Hou X."/>
            <person name="Sun J."/>
            <person name="Sun B."/>
            <person name="Liu J."/>
            <person name="Zhang X."/>
        </authorList>
    </citation>
    <scope>NUCLEOTIDE SEQUENCE</scope>
    <source>
        <strain evidence="2">VIB645</strain>
        <plasmid evidence="2">pVH1</plasmid>
    </source>
</reference>
<protein>
    <submittedName>
        <fullName evidence="2">Zinc metalloproteinase aureolysin</fullName>
    </submittedName>
</protein>
<dbReference type="InterPro" id="IPR027268">
    <property type="entry name" value="Peptidase_M4/M1_CTD_sf"/>
</dbReference>
<dbReference type="SUPFAM" id="SSF55486">
    <property type="entry name" value="Metalloproteases ('zincins'), catalytic domain"/>
    <property type="match status" value="1"/>
</dbReference>
<name>E5G5K8_VIBHA</name>
<dbReference type="Gene3D" id="1.10.390.10">
    <property type="entry name" value="Neutral Protease Domain 2"/>
    <property type="match status" value="1"/>
</dbReference>
<proteinExistence type="predicted"/>
<keyword evidence="2" id="KW-0614">Plasmid</keyword>
<geneLocation type="plasmid" evidence="2">
    <name>pVH1</name>
</geneLocation>
<feature type="signal peptide" evidence="1">
    <location>
        <begin position="1"/>
        <end position="22"/>
    </location>
</feature>
<organism evidence="2">
    <name type="scientific">Vibrio harveyi</name>
    <name type="common">Beneckea harveyi</name>
    <dbReference type="NCBI Taxonomy" id="669"/>
    <lineage>
        <taxon>Bacteria</taxon>
        <taxon>Pseudomonadati</taxon>
        <taxon>Pseudomonadota</taxon>
        <taxon>Gammaproteobacteria</taxon>
        <taxon>Vibrionales</taxon>
        <taxon>Vibrionaceae</taxon>
        <taxon>Vibrio</taxon>
    </lineage>
</organism>
<sequence length="351" mass="39935">MRKRFKAITTIFLASLGFSSYGSTSANVLPPTYDLSNAEELDYFYYSKMSNNGSYIISSKFKTKDGYCYTSNDKLELKTIYKNGYSLSRVLCGNNEILEAGEQYYQFSAFVTMNKVLEIHHSLWGEDLFSGKAIIYHESSPAVNSSYVHQNDAFFIRTYDNNSYDSAYIDITVMAHEAGHKFTRELLLEDGSVFYNSMKEGIADLYAVVIHNNYLKKYQNNNDVSWLIVLGGTLDSKSGALRDVSNPRDDIPSSTVDNIEKISKANTPYQNSAPLRLLFYKMFNEVSANVENQESNIVLFNLFNIFNAASMKLNKNSSANEFIHLLMNEISESEYSHIDFTPIYLNLGWDV</sequence>
<dbReference type="AlphaFoldDB" id="E5G5K8"/>
<keyword evidence="1" id="KW-0732">Signal</keyword>
<evidence type="ECO:0000313" key="2">
    <source>
        <dbReference type="EMBL" id="ADQ53933.1"/>
    </source>
</evidence>
<accession>E5G5K8</accession>
<evidence type="ECO:0000256" key="1">
    <source>
        <dbReference type="SAM" id="SignalP"/>
    </source>
</evidence>
<dbReference type="EMBL" id="HM752261">
    <property type="protein sequence ID" value="ADQ53933.1"/>
    <property type="molecule type" value="Genomic_DNA"/>
</dbReference>